<accession>A0A382WMY7</accession>
<dbReference type="EMBL" id="UINC01160859">
    <property type="protein sequence ID" value="SVD59735.1"/>
    <property type="molecule type" value="Genomic_DNA"/>
</dbReference>
<dbReference type="AlphaFoldDB" id="A0A382WMY7"/>
<gene>
    <name evidence="1" type="ORF">METZ01_LOCUS412589</name>
</gene>
<sequence length="276" mass="29968">GALDTRRRISWVQDILDNTSANELYGGTSERYLKLANTLPSIVHGVKNLRGAIYANSDSLFVLENVEWPGAPGSYAGSDTAYFADMKQRLGLLSDLNFVPSFEDWNNGPESAGRTSDPSNPTAYDQMLYNLIVEVESTDAWVIELMVDAANGTGGKMYADRLILGLSAGPDTEIEQLSGGEAAMPPVPPAPALDARLLSTTGGTRVQFLSNAQTGAHEWDVAIMTPVPGNYTLFWNRLPQEGVFILSSDCGLYLDMRTSGKYEPQGNTCGNFHINY</sequence>
<reference evidence="1" key="1">
    <citation type="submission" date="2018-05" db="EMBL/GenBank/DDBJ databases">
        <authorList>
            <person name="Lanie J.A."/>
            <person name="Ng W.-L."/>
            <person name="Kazmierczak K.M."/>
            <person name="Andrzejewski T.M."/>
            <person name="Davidsen T.M."/>
            <person name="Wayne K.J."/>
            <person name="Tettelin H."/>
            <person name="Glass J.I."/>
            <person name="Rusch D."/>
            <person name="Podicherti R."/>
            <person name="Tsui H.-C.T."/>
            <person name="Winkler M.E."/>
        </authorList>
    </citation>
    <scope>NUCLEOTIDE SEQUENCE</scope>
</reference>
<protein>
    <submittedName>
        <fullName evidence="1">Uncharacterized protein</fullName>
    </submittedName>
</protein>
<proteinExistence type="predicted"/>
<name>A0A382WMY7_9ZZZZ</name>
<feature type="non-terminal residue" evidence="1">
    <location>
        <position position="276"/>
    </location>
</feature>
<evidence type="ECO:0000313" key="1">
    <source>
        <dbReference type="EMBL" id="SVD59735.1"/>
    </source>
</evidence>
<organism evidence="1">
    <name type="scientific">marine metagenome</name>
    <dbReference type="NCBI Taxonomy" id="408172"/>
    <lineage>
        <taxon>unclassified sequences</taxon>
        <taxon>metagenomes</taxon>
        <taxon>ecological metagenomes</taxon>
    </lineage>
</organism>
<feature type="non-terminal residue" evidence="1">
    <location>
        <position position="1"/>
    </location>
</feature>